<evidence type="ECO:0000313" key="4">
    <source>
        <dbReference type="Proteomes" id="UP000828390"/>
    </source>
</evidence>
<dbReference type="Proteomes" id="UP000828390">
    <property type="component" value="Unassembled WGS sequence"/>
</dbReference>
<feature type="transmembrane region" description="Helical" evidence="2">
    <location>
        <begin position="136"/>
        <end position="159"/>
    </location>
</feature>
<protein>
    <submittedName>
        <fullName evidence="3">Uncharacterized protein</fullName>
    </submittedName>
</protein>
<accession>A0A9D4K0A1</accession>
<feature type="region of interest" description="Disordered" evidence="1">
    <location>
        <begin position="194"/>
        <end position="220"/>
    </location>
</feature>
<keyword evidence="2" id="KW-0812">Transmembrane</keyword>
<evidence type="ECO:0000313" key="3">
    <source>
        <dbReference type="EMBL" id="KAH3831425.1"/>
    </source>
</evidence>
<keyword evidence="2" id="KW-0472">Membrane</keyword>
<keyword evidence="4" id="KW-1185">Reference proteome</keyword>
<comment type="caution">
    <text evidence="3">The sequence shown here is derived from an EMBL/GenBank/DDBJ whole genome shotgun (WGS) entry which is preliminary data.</text>
</comment>
<keyword evidence="2" id="KW-1133">Transmembrane helix</keyword>
<evidence type="ECO:0000256" key="2">
    <source>
        <dbReference type="SAM" id="Phobius"/>
    </source>
</evidence>
<gene>
    <name evidence="3" type="ORF">DPMN_104692</name>
</gene>
<name>A0A9D4K0A1_DREPO</name>
<dbReference type="AlphaFoldDB" id="A0A9D4K0A1"/>
<evidence type="ECO:0000256" key="1">
    <source>
        <dbReference type="SAM" id="MobiDB-lite"/>
    </source>
</evidence>
<reference evidence="3" key="1">
    <citation type="journal article" date="2019" name="bioRxiv">
        <title>The Genome of the Zebra Mussel, Dreissena polymorpha: A Resource for Invasive Species Research.</title>
        <authorList>
            <person name="McCartney M.A."/>
            <person name="Auch B."/>
            <person name="Kono T."/>
            <person name="Mallez S."/>
            <person name="Zhang Y."/>
            <person name="Obille A."/>
            <person name="Becker A."/>
            <person name="Abrahante J.E."/>
            <person name="Garbe J."/>
            <person name="Badalamenti J.P."/>
            <person name="Herman A."/>
            <person name="Mangelson H."/>
            <person name="Liachko I."/>
            <person name="Sullivan S."/>
            <person name="Sone E.D."/>
            <person name="Koren S."/>
            <person name="Silverstein K.A.T."/>
            <person name="Beckman K.B."/>
            <person name="Gohl D.M."/>
        </authorList>
    </citation>
    <scope>NUCLEOTIDE SEQUENCE</scope>
    <source>
        <strain evidence="3">Duluth1</strain>
        <tissue evidence="3">Whole animal</tissue>
    </source>
</reference>
<reference evidence="3" key="2">
    <citation type="submission" date="2020-11" db="EMBL/GenBank/DDBJ databases">
        <authorList>
            <person name="McCartney M.A."/>
            <person name="Auch B."/>
            <person name="Kono T."/>
            <person name="Mallez S."/>
            <person name="Becker A."/>
            <person name="Gohl D.M."/>
            <person name="Silverstein K.A.T."/>
            <person name="Koren S."/>
            <person name="Bechman K.B."/>
            <person name="Herman A."/>
            <person name="Abrahante J.E."/>
            <person name="Garbe J."/>
        </authorList>
    </citation>
    <scope>NUCLEOTIDE SEQUENCE</scope>
    <source>
        <strain evidence="3">Duluth1</strain>
        <tissue evidence="3">Whole animal</tissue>
    </source>
</reference>
<sequence length="297" mass="33122">MIKILRGQKHFESLIKVIISNGKCDVGLSTDPSELDVKCLCQSINSLICNVSASSVNAEDKWRCAALRYQDQNPIFSRIRSLSGYNENDITIGQTTMSSTINYKKEDATSDQTNVFRDNEMPSPAGVSKETHEDTFIIVFATSGGLIILIAVVLITTYWKCVRNTGAVLTPVVENHYLTPLGDNPRLSEYVVGRGATGNRSDDSSQRHVENTNHTPLRDNPRISQYAVGRESHVNRNDSISRRHFENIDCDLKSVVNACVTNGDVESRANDERTSENQGDIISRQHARDALCRDIRF</sequence>
<dbReference type="EMBL" id="JAIWYP010000004">
    <property type="protein sequence ID" value="KAH3831425.1"/>
    <property type="molecule type" value="Genomic_DNA"/>
</dbReference>
<organism evidence="3 4">
    <name type="scientific">Dreissena polymorpha</name>
    <name type="common">Zebra mussel</name>
    <name type="synonym">Mytilus polymorpha</name>
    <dbReference type="NCBI Taxonomy" id="45954"/>
    <lineage>
        <taxon>Eukaryota</taxon>
        <taxon>Metazoa</taxon>
        <taxon>Spiralia</taxon>
        <taxon>Lophotrochozoa</taxon>
        <taxon>Mollusca</taxon>
        <taxon>Bivalvia</taxon>
        <taxon>Autobranchia</taxon>
        <taxon>Heteroconchia</taxon>
        <taxon>Euheterodonta</taxon>
        <taxon>Imparidentia</taxon>
        <taxon>Neoheterodontei</taxon>
        <taxon>Myida</taxon>
        <taxon>Dreissenoidea</taxon>
        <taxon>Dreissenidae</taxon>
        <taxon>Dreissena</taxon>
    </lineage>
</organism>
<proteinExistence type="predicted"/>
<feature type="compositionally biased region" description="Basic and acidic residues" evidence="1">
    <location>
        <begin position="200"/>
        <end position="220"/>
    </location>
</feature>